<dbReference type="InterPro" id="IPR016024">
    <property type="entry name" value="ARM-type_fold"/>
</dbReference>
<evidence type="ECO:0000256" key="3">
    <source>
        <dbReference type="SAM" id="MobiDB-lite"/>
    </source>
</evidence>
<feature type="region of interest" description="Disordered" evidence="3">
    <location>
        <begin position="654"/>
        <end position="690"/>
    </location>
</feature>
<feature type="compositionally biased region" description="Basic residues" evidence="3">
    <location>
        <begin position="658"/>
        <end position="670"/>
    </location>
</feature>
<dbReference type="EMBL" id="JALJOR010000018">
    <property type="protein sequence ID" value="KAK9804342.1"/>
    <property type="molecule type" value="Genomic_DNA"/>
</dbReference>
<evidence type="ECO:0000256" key="2">
    <source>
        <dbReference type="ARBA" id="ARBA00012483"/>
    </source>
</evidence>
<dbReference type="GO" id="GO:0016567">
    <property type="term" value="P:protein ubiquitination"/>
    <property type="evidence" value="ECO:0007669"/>
    <property type="project" value="InterPro"/>
</dbReference>
<dbReference type="SUPFAM" id="SSF48371">
    <property type="entry name" value="ARM repeat"/>
    <property type="match status" value="1"/>
</dbReference>
<dbReference type="InterPro" id="IPR003613">
    <property type="entry name" value="Ubox_domain"/>
</dbReference>
<evidence type="ECO:0000313" key="5">
    <source>
        <dbReference type="EMBL" id="KAK9804342.1"/>
    </source>
</evidence>
<evidence type="ECO:0000259" key="4">
    <source>
        <dbReference type="PROSITE" id="PS51698"/>
    </source>
</evidence>
<comment type="catalytic activity">
    <reaction evidence="1">
        <text>S-ubiquitinyl-[E2 ubiquitin-conjugating enzyme]-L-cysteine + [acceptor protein]-L-lysine = [E2 ubiquitin-conjugating enzyme]-L-cysteine + N(6)-ubiquitinyl-[acceptor protein]-L-lysine.</text>
        <dbReference type="EC" id="2.3.2.27"/>
    </reaction>
</comment>
<keyword evidence="6" id="KW-1185">Reference proteome</keyword>
<dbReference type="Gene3D" id="3.30.40.10">
    <property type="entry name" value="Zinc/RING finger domain, C3HC4 (zinc finger)"/>
    <property type="match status" value="1"/>
</dbReference>
<dbReference type="EC" id="2.3.2.27" evidence="2"/>
<dbReference type="Pfam" id="PF04564">
    <property type="entry name" value="U-box"/>
    <property type="match status" value="1"/>
</dbReference>
<sequence>MVTAPLLRLISAALEPRLHPHRPHFDLPAPEVLTAVLSMASSKPTATVVLYILQYCMMYATPAHAAVEGRASVIALHWLRQPPADVLSEPGLVDLWIASVDYLQQYITQRVTTDNATRFEVLKRLGLYPVVLRTCDVAFQLLSCPAEEDPEIGLLAAAIELCGGIGHAARHSPIEAERSLVPFFVRLMEMCFEPASICAEIDYETAEEAVTAFRMILAHPEERRRALSARGGRFVLDLIEWTGNDLKDGEMVTCGLPPLLTCLIQDQQQVPRRMPLLLVGMLADGKNQLARLRLEALDALGGLLCRTGIELPAAVSQRLPKAVPGLLQCIQEAVDQAASQRERQPEGISIRASTGTQGLQKLMEVFPECFEAAVKAGVIQMLTRMAALDVLVSTQAVDVLTWAVGLQPSLGEPLTSPDGLRCILSAVRHAVMAALSAFHTPELVAALLGVLRRVVPRAWEDVSDARLLACYMAMGLLCRCTHHLTPANRQMLLGMLVELVTRHNKLPPAQQCCQRGIQLFEDTLGVFVNITAEEDALSREQKDTLVQTVCSLLGALGATTAQRSITKEARTMVEAAVYICCQLHRLQDIERHAQQSKGLCETLRAVSRNILLVRRKQQQAEKAAGGADTEAATAAAEAAMQALLAEEQMAKAQQAAKAAKRQRQKAKAKQKQAAADVQAPSQRPLSAAEEAQRAELQDTLCCPITQVLFQDPVVAADGYTYERSAITDWLRCRNTSPMTNTVLPDRKLTPNRQAKALIASLSPNVRAALA</sequence>
<dbReference type="PANTHER" id="PTHR46573:SF1">
    <property type="entry name" value="WD REPEAT, SAM AND U-BOX DOMAIN-CONTAINING PROTEIN 1"/>
    <property type="match status" value="1"/>
</dbReference>
<accession>A0AAW1P8D8</accession>
<name>A0AAW1P8D8_9CHLO</name>
<evidence type="ECO:0000256" key="1">
    <source>
        <dbReference type="ARBA" id="ARBA00000900"/>
    </source>
</evidence>
<dbReference type="CDD" id="cd16655">
    <property type="entry name" value="RING-Ubox_WDSUB1-like"/>
    <property type="match status" value="1"/>
</dbReference>
<comment type="caution">
    <text evidence="5">The sequence shown here is derived from an EMBL/GenBank/DDBJ whole genome shotgun (WGS) entry which is preliminary data.</text>
</comment>
<dbReference type="SUPFAM" id="SSF57850">
    <property type="entry name" value="RING/U-box"/>
    <property type="match status" value="1"/>
</dbReference>
<dbReference type="PROSITE" id="PS51698">
    <property type="entry name" value="U_BOX"/>
    <property type="match status" value="1"/>
</dbReference>
<reference evidence="5 6" key="1">
    <citation type="journal article" date="2024" name="Nat. Commun.">
        <title>Phylogenomics reveals the evolutionary origins of lichenization in chlorophyte algae.</title>
        <authorList>
            <person name="Puginier C."/>
            <person name="Libourel C."/>
            <person name="Otte J."/>
            <person name="Skaloud P."/>
            <person name="Haon M."/>
            <person name="Grisel S."/>
            <person name="Petersen M."/>
            <person name="Berrin J.G."/>
            <person name="Delaux P.M."/>
            <person name="Dal Grande F."/>
            <person name="Keller J."/>
        </authorList>
    </citation>
    <scope>NUCLEOTIDE SEQUENCE [LARGE SCALE GENOMIC DNA]</scope>
    <source>
        <strain evidence="5 6">SAG 2043</strain>
    </source>
</reference>
<evidence type="ECO:0000313" key="6">
    <source>
        <dbReference type="Proteomes" id="UP001489004"/>
    </source>
</evidence>
<dbReference type="GO" id="GO:0061630">
    <property type="term" value="F:ubiquitin protein ligase activity"/>
    <property type="evidence" value="ECO:0007669"/>
    <property type="project" value="UniProtKB-EC"/>
</dbReference>
<dbReference type="InterPro" id="IPR052085">
    <property type="entry name" value="WD-SAM-U-box"/>
</dbReference>
<proteinExistence type="predicted"/>
<dbReference type="AlphaFoldDB" id="A0AAW1P8D8"/>
<gene>
    <name evidence="5" type="ORF">WJX72_008202</name>
</gene>
<dbReference type="InterPro" id="IPR013083">
    <property type="entry name" value="Znf_RING/FYVE/PHD"/>
</dbReference>
<feature type="domain" description="U-box" evidence="4">
    <location>
        <begin position="695"/>
        <end position="768"/>
    </location>
</feature>
<dbReference type="Proteomes" id="UP001489004">
    <property type="component" value="Unassembled WGS sequence"/>
</dbReference>
<organism evidence="5 6">
    <name type="scientific">[Myrmecia] bisecta</name>
    <dbReference type="NCBI Taxonomy" id="41462"/>
    <lineage>
        <taxon>Eukaryota</taxon>
        <taxon>Viridiplantae</taxon>
        <taxon>Chlorophyta</taxon>
        <taxon>core chlorophytes</taxon>
        <taxon>Trebouxiophyceae</taxon>
        <taxon>Trebouxiales</taxon>
        <taxon>Trebouxiaceae</taxon>
        <taxon>Myrmecia</taxon>
    </lineage>
</organism>
<dbReference type="SMART" id="SM00504">
    <property type="entry name" value="Ubox"/>
    <property type="match status" value="1"/>
</dbReference>
<dbReference type="PANTHER" id="PTHR46573">
    <property type="entry name" value="WD REPEAT, SAM AND U-BOX DOMAIN-CONTAINING PROTEIN 1"/>
    <property type="match status" value="1"/>
</dbReference>
<protein>
    <recommendedName>
        <fullName evidence="2">RING-type E3 ubiquitin transferase</fullName>
        <ecNumber evidence="2">2.3.2.27</ecNumber>
    </recommendedName>
</protein>